<dbReference type="PROSITE" id="PS50893">
    <property type="entry name" value="ABC_TRANSPORTER_2"/>
    <property type="match status" value="1"/>
</dbReference>
<dbReference type="Pfam" id="PF00005">
    <property type="entry name" value="ABC_tran"/>
    <property type="match status" value="1"/>
</dbReference>
<feature type="domain" description="ABC transporter" evidence="8">
    <location>
        <begin position="358"/>
        <end position="590"/>
    </location>
</feature>
<dbReference type="InterPro" id="IPR017871">
    <property type="entry name" value="ABC_transporter-like_CS"/>
</dbReference>
<keyword evidence="3" id="KW-0547">Nucleotide-binding</keyword>
<accession>A0A1F8EFV9</accession>
<dbReference type="PANTHER" id="PTHR24221:SF654">
    <property type="entry name" value="ATP-BINDING CASSETTE SUB-FAMILY B MEMBER 6"/>
    <property type="match status" value="1"/>
</dbReference>
<keyword evidence="2 7" id="KW-0812">Transmembrane</keyword>
<dbReference type="Gene3D" id="3.40.50.300">
    <property type="entry name" value="P-loop containing nucleotide triphosphate hydrolases"/>
    <property type="match status" value="1"/>
</dbReference>
<dbReference type="PROSITE" id="PS50929">
    <property type="entry name" value="ABC_TM1F"/>
    <property type="match status" value="1"/>
</dbReference>
<keyword evidence="5 7" id="KW-1133">Transmembrane helix</keyword>
<evidence type="ECO:0000313" key="10">
    <source>
        <dbReference type="EMBL" id="OGM98915.1"/>
    </source>
</evidence>
<dbReference type="SMART" id="SM00382">
    <property type="entry name" value="AAA"/>
    <property type="match status" value="1"/>
</dbReference>
<proteinExistence type="predicted"/>
<evidence type="ECO:0000259" key="9">
    <source>
        <dbReference type="PROSITE" id="PS50929"/>
    </source>
</evidence>
<dbReference type="Pfam" id="PF00664">
    <property type="entry name" value="ABC_membrane"/>
    <property type="match status" value="1"/>
</dbReference>
<dbReference type="SUPFAM" id="SSF90123">
    <property type="entry name" value="ABC transporter transmembrane region"/>
    <property type="match status" value="1"/>
</dbReference>
<evidence type="ECO:0000256" key="1">
    <source>
        <dbReference type="ARBA" id="ARBA00004651"/>
    </source>
</evidence>
<dbReference type="GO" id="GO:0016887">
    <property type="term" value="F:ATP hydrolysis activity"/>
    <property type="evidence" value="ECO:0007669"/>
    <property type="project" value="InterPro"/>
</dbReference>
<dbReference type="AlphaFoldDB" id="A0A1F8EFV9"/>
<feature type="transmembrane region" description="Helical" evidence="7">
    <location>
        <begin position="186"/>
        <end position="206"/>
    </location>
</feature>
<dbReference type="InterPro" id="IPR039421">
    <property type="entry name" value="Type_1_exporter"/>
</dbReference>
<evidence type="ECO:0000256" key="5">
    <source>
        <dbReference type="ARBA" id="ARBA00022989"/>
    </source>
</evidence>
<dbReference type="Gene3D" id="1.20.1560.10">
    <property type="entry name" value="ABC transporter type 1, transmembrane domain"/>
    <property type="match status" value="1"/>
</dbReference>
<comment type="caution">
    <text evidence="10">The sequence shown here is derived from an EMBL/GenBank/DDBJ whole genome shotgun (WGS) entry which is preliminary data.</text>
</comment>
<dbReference type="FunFam" id="3.40.50.300:FF:000218">
    <property type="entry name" value="Multidrug ABC transporter ATP-binding protein"/>
    <property type="match status" value="1"/>
</dbReference>
<evidence type="ECO:0000256" key="6">
    <source>
        <dbReference type="ARBA" id="ARBA00023136"/>
    </source>
</evidence>
<feature type="domain" description="ABC transmembrane type-1" evidence="9">
    <location>
        <begin position="31"/>
        <end position="324"/>
    </location>
</feature>
<dbReference type="InterPro" id="IPR036640">
    <property type="entry name" value="ABC1_TM_sf"/>
</dbReference>
<gene>
    <name evidence="10" type="ORF">A2649_00940</name>
</gene>
<dbReference type="SUPFAM" id="SSF52540">
    <property type="entry name" value="P-loop containing nucleoside triphosphate hydrolases"/>
    <property type="match status" value="1"/>
</dbReference>
<dbReference type="GO" id="GO:0005524">
    <property type="term" value="F:ATP binding"/>
    <property type="evidence" value="ECO:0007669"/>
    <property type="project" value="UniProtKB-KW"/>
</dbReference>
<dbReference type="InterPro" id="IPR003439">
    <property type="entry name" value="ABC_transporter-like_ATP-bd"/>
</dbReference>
<evidence type="ECO:0000256" key="2">
    <source>
        <dbReference type="ARBA" id="ARBA00022692"/>
    </source>
</evidence>
<feature type="transmembrane region" description="Helical" evidence="7">
    <location>
        <begin position="156"/>
        <end position="180"/>
    </location>
</feature>
<dbReference type="GO" id="GO:0140359">
    <property type="term" value="F:ABC-type transporter activity"/>
    <property type="evidence" value="ECO:0007669"/>
    <property type="project" value="InterPro"/>
</dbReference>
<dbReference type="InterPro" id="IPR027417">
    <property type="entry name" value="P-loop_NTPase"/>
</dbReference>
<feature type="transmembrane region" description="Helical" evidence="7">
    <location>
        <begin position="84"/>
        <end position="103"/>
    </location>
</feature>
<dbReference type="PANTHER" id="PTHR24221">
    <property type="entry name" value="ATP-BINDING CASSETTE SUB-FAMILY B"/>
    <property type="match status" value="1"/>
</dbReference>
<dbReference type="Proteomes" id="UP000176893">
    <property type="component" value="Unassembled WGS sequence"/>
</dbReference>
<dbReference type="STRING" id="1802661.A2649_00940"/>
<dbReference type="EMBL" id="MGJB01000006">
    <property type="protein sequence ID" value="OGM98915.1"/>
    <property type="molecule type" value="Genomic_DNA"/>
</dbReference>
<evidence type="ECO:0000259" key="8">
    <source>
        <dbReference type="PROSITE" id="PS50893"/>
    </source>
</evidence>
<dbReference type="PROSITE" id="PS00211">
    <property type="entry name" value="ABC_TRANSPORTER_1"/>
    <property type="match status" value="1"/>
</dbReference>
<dbReference type="GO" id="GO:0005886">
    <property type="term" value="C:plasma membrane"/>
    <property type="evidence" value="ECO:0007669"/>
    <property type="project" value="UniProtKB-SubCell"/>
</dbReference>
<feature type="transmembrane region" description="Helical" evidence="7">
    <location>
        <begin position="26"/>
        <end position="52"/>
    </location>
</feature>
<reference evidence="10 11" key="1">
    <citation type="journal article" date="2016" name="Nat. Commun.">
        <title>Thousands of microbial genomes shed light on interconnected biogeochemical processes in an aquifer system.</title>
        <authorList>
            <person name="Anantharaman K."/>
            <person name="Brown C.T."/>
            <person name="Hug L.A."/>
            <person name="Sharon I."/>
            <person name="Castelle C.J."/>
            <person name="Probst A.J."/>
            <person name="Thomas B.C."/>
            <person name="Singh A."/>
            <person name="Wilkins M.J."/>
            <person name="Karaoz U."/>
            <person name="Brodie E.L."/>
            <person name="Williams K.H."/>
            <person name="Hubbard S.S."/>
            <person name="Banfield J.F."/>
        </authorList>
    </citation>
    <scope>NUCLEOTIDE SEQUENCE [LARGE SCALE GENOMIC DNA]</scope>
</reference>
<evidence type="ECO:0000256" key="7">
    <source>
        <dbReference type="SAM" id="Phobius"/>
    </source>
</evidence>
<evidence type="ECO:0000256" key="4">
    <source>
        <dbReference type="ARBA" id="ARBA00022840"/>
    </source>
</evidence>
<evidence type="ECO:0008006" key="12">
    <source>
        <dbReference type="Google" id="ProtNLM"/>
    </source>
</evidence>
<organism evidence="10 11">
    <name type="scientific">Candidatus Yanofskybacteria bacterium RIFCSPHIGHO2_01_FULL_41_26</name>
    <dbReference type="NCBI Taxonomy" id="1802661"/>
    <lineage>
        <taxon>Bacteria</taxon>
        <taxon>Candidatus Yanofskyibacteriota</taxon>
    </lineage>
</organism>
<keyword evidence="6 7" id="KW-0472">Membrane</keyword>
<feature type="transmembrane region" description="Helical" evidence="7">
    <location>
        <begin position="263"/>
        <end position="285"/>
    </location>
</feature>
<protein>
    <recommendedName>
        <fullName evidence="12">ABC transporter ATP-binding protein</fullName>
    </recommendedName>
</protein>
<evidence type="ECO:0000256" key="3">
    <source>
        <dbReference type="ARBA" id="ARBA00022741"/>
    </source>
</evidence>
<keyword evidence="4" id="KW-0067">ATP-binding</keyword>
<comment type="subcellular location">
    <subcellularLocation>
        <location evidence="1">Cell membrane</location>
        <topology evidence="1">Multi-pass membrane protein</topology>
    </subcellularLocation>
</comment>
<dbReference type="InterPro" id="IPR003593">
    <property type="entry name" value="AAA+_ATPase"/>
</dbReference>
<dbReference type="InterPro" id="IPR011527">
    <property type="entry name" value="ABC1_TM_dom"/>
</dbReference>
<sequence>MAINVSKITKATKLLLFAFRNYKKQFLVMTILGTISGFFESIGIAAVIPLFYLMTNTGQSGTDIISRTIQNFFSISHIPLNPPAILIFILLLFCAKAVVYVIARYVNTKVTGHYEEDARKDLFSRTMHASWSFILNQKGGQLESIILYDIEKATSILGLITGLILTFTTFLTYAFVAFSISAKTTLAIMAIGIILFFIYKPIFYGIRKLFQEVSRLQKESNHHVGESIAGAKTIKSAAVEKIVINKASDYFDRLRRAKLSAAIYKQSTVSLIEPLGFAVIAFLFITTYHSPSFNIAPFAVIMYLIQRMFNYFKTAQNQIHSINEAVPYLGTMLNYRKNVVGSREIWNGDKHFSLNKEIEFRNIVFGYVKNRNVLSSLNFTIKKGCITGIIGISGAGKTTITDLLLRLFRPIDGKIFVDGIDLEDIDINDWRKNIGYVSQDIFLMNESIENNIRFYNDKMSQADIITAAKAANIYETVQLFPEKFKTIAGERGVKLSGGQRQRIALARALARNPKLLILDEATSSIDNESEQLIQESIQNLKGRTTIIIIAHRSSSVMQADNLLVLKNGQIVEQGKPSDLLNNETSYFAKIN</sequence>
<evidence type="ECO:0000313" key="11">
    <source>
        <dbReference type="Proteomes" id="UP000176893"/>
    </source>
</evidence>
<name>A0A1F8EFV9_9BACT</name>